<evidence type="ECO:0000256" key="4">
    <source>
        <dbReference type="ARBA" id="ARBA00022827"/>
    </source>
</evidence>
<keyword evidence="3" id="KW-0285">Flavoprotein</keyword>
<evidence type="ECO:0000256" key="2">
    <source>
        <dbReference type="ARBA" id="ARBA00005272"/>
    </source>
</evidence>
<protein>
    <submittedName>
        <fullName evidence="7">FAD-dependent oxidoreductase</fullName>
    </submittedName>
</protein>
<dbReference type="Pfam" id="PF07992">
    <property type="entry name" value="Pyr_redox_2"/>
    <property type="match status" value="1"/>
</dbReference>
<dbReference type="InterPro" id="IPR023753">
    <property type="entry name" value="FAD/NAD-binding_dom"/>
</dbReference>
<keyword evidence="8" id="KW-1185">Reference proteome</keyword>
<name>A0ABS7ZBH4_9MICO</name>
<dbReference type="EMBL" id="JAIXCQ010000001">
    <property type="protein sequence ID" value="MCA5891817.1"/>
    <property type="molecule type" value="Genomic_DNA"/>
</dbReference>
<evidence type="ECO:0000256" key="1">
    <source>
        <dbReference type="ARBA" id="ARBA00001974"/>
    </source>
</evidence>
<evidence type="ECO:0000256" key="5">
    <source>
        <dbReference type="ARBA" id="ARBA00023002"/>
    </source>
</evidence>
<organism evidence="7 8">
    <name type="scientific">Isoptericola luteus</name>
    <dbReference type="NCBI Taxonomy" id="2879484"/>
    <lineage>
        <taxon>Bacteria</taxon>
        <taxon>Bacillati</taxon>
        <taxon>Actinomycetota</taxon>
        <taxon>Actinomycetes</taxon>
        <taxon>Micrococcales</taxon>
        <taxon>Promicromonosporaceae</taxon>
        <taxon>Isoptericola</taxon>
    </lineage>
</organism>
<proteinExistence type="inferred from homology"/>
<dbReference type="PANTHER" id="PTHR42913:SF3">
    <property type="entry name" value="64 KDA MITOCHONDRIAL NADH DEHYDROGENASE (EUROFUNG)"/>
    <property type="match status" value="1"/>
</dbReference>
<gene>
    <name evidence="7" type="ORF">LEP48_00440</name>
</gene>
<dbReference type="PRINTS" id="PR00469">
    <property type="entry name" value="PNDRDTASEII"/>
</dbReference>
<evidence type="ECO:0000256" key="3">
    <source>
        <dbReference type="ARBA" id="ARBA00022630"/>
    </source>
</evidence>
<dbReference type="PANTHER" id="PTHR42913">
    <property type="entry name" value="APOPTOSIS-INDUCING FACTOR 1"/>
    <property type="match status" value="1"/>
</dbReference>
<dbReference type="InterPro" id="IPR051169">
    <property type="entry name" value="NADH-Q_oxidoreductase"/>
</dbReference>
<dbReference type="Gene3D" id="3.50.50.100">
    <property type="match status" value="1"/>
</dbReference>
<sequence>MHTKTEVVVVGGGYAGVTAANRLTRRDDVSVTLINPRPSFVERIRLHQRVAGTHDAVVDYRDVLAPTVTLVVDAVEQIDAPGRHVILSDGSTTGYDYLIYAVGSGSAVPDVPGAAEHAYPIATLEEAQRLEPALDAAGAGAAVTVVGAGPTGIETATELAEQGRAVTLVCDELGPYLHQRGRRVVASTLARLGVTVASGPGAVVTAVTPHVVQLADGREIPSAVTIWSAGFGVPDLATRSGLSTDAVGRLRTDETLTSVDDDRIVAAGDSAAPSDRPFRMSCQAAGQLGGMAGDTVLSRIAGTEPADVAVAFLGQCLSLGRGAGMFEFSRRDDAPIGVHLGGRGAAWLGAGLKELVCWSTVKQLGWEARWPGRFRIPAFVGDPRRRAALREREVAATSDAVPVA</sequence>
<dbReference type="Proteomes" id="UP001319870">
    <property type="component" value="Unassembled WGS sequence"/>
</dbReference>
<dbReference type="PRINTS" id="PR00368">
    <property type="entry name" value="FADPNR"/>
</dbReference>
<dbReference type="RefSeq" id="WP_225563542.1">
    <property type="nucleotide sequence ID" value="NZ_JAIXCQ010000001.1"/>
</dbReference>
<evidence type="ECO:0000313" key="8">
    <source>
        <dbReference type="Proteomes" id="UP001319870"/>
    </source>
</evidence>
<keyword evidence="5" id="KW-0560">Oxidoreductase</keyword>
<feature type="domain" description="FAD/NAD(P)-binding" evidence="6">
    <location>
        <begin position="6"/>
        <end position="285"/>
    </location>
</feature>
<comment type="similarity">
    <text evidence="2">Belongs to the NADH dehydrogenase family.</text>
</comment>
<evidence type="ECO:0000259" key="6">
    <source>
        <dbReference type="Pfam" id="PF07992"/>
    </source>
</evidence>
<comment type="caution">
    <text evidence="7">The sequence shown here is derived from an EMBL/GenBank/DDBJ whole genome shotgun (WGS) entry which is preliminary data.</text>
</comment>
<dbReference type="InterPro" id="IPR036188">
    <property type="entry name" value="FAD/NAD-bd_sf"/>
</dbReference>
<dbReference type="SUPFAM" id="SSF51905">
    <property type="entry name" value="FAD/NAD(P)-binding domain"/>
    <property type="match status" value="2"/>
</dbReference>
<accession>A0ABS7ZBH4</accession>
<keyword evidence="4" id="KW-0274">FAD</keyword>
<evidence type="ECO:0000313" key="7">
    <source>
        <dbReference type="EMBL" id="MCA5891817.1"/>
    </source>
</evidence>
<reference evidence="7 8" key="1">
    <citation type="submission" date="2021-09" db="EMBL/GenBank/DDBJ databases">
        <title>Isoptericola luteus sp. nov., a novel bacterium isolated from Harbin, the capital city of Heilongjiang province.</title>
        <authorList>
            <person name="Li J."/>
        </authorList>
    </citation>
    <scope>NUCLEOTIDE SEQUENCE [LARGE SCALE GENOMIC DNA]</scope>
    <source>
        <strain evidence="7 8">NEAU-Y5</strain>
    </source>
</reference>
<comment type="cofactor">
    <cofactor evidence="1">
        <name>FAD</name>
        <dbReference type="ChEBI" id="CHEBI:57692"/>
    </cofactor>
</comment>